<name>A0A841GR19_9BACT</name>
<dbReference type="InterPro" id="IPR045670">
    <property type="entry name" value="DUF5916"/>
</dbReference>
<dbReference type="CDD" id="cd09618">
    <property type="entry name" value="CBM9_like_2"/>
    <property type="match status" value="1"/>
</dbReference>
<dbReference type="AlphaFoldDB" id="A0A841GR19"/>
<dbReference type="Gene3D" id="2.60.40.1190">
    <property type="match status" value="1"/>
</dbReference>
<sequence length="885" mass="97777">MIRTLLVVLPALLFAASGWAQTPDSARTTAPRKEIRAVRLQGRVPTVDGVLDDAAWAAAPVMSDFVQKQPNEGAAPTDRTELRFVYDDHALYVAARMFSRDPAAIRAPVSRRDNGAAAEHVWISLDTYLDRRTAYSFGVTAAGTRMDWYHARDDEYDLDLSFDPVWQAEVSRDSLGWTAEMRIPFSQLRFNARDEQTWGLNVDRWNPGTQEDVFWIAVPTQETGWASRFGTLTGIRGIRPARRAEILPYVASSGTFTGAPGAGNPFDDGSTLEARVGADLKMGVGPNLTLEGTVNPDFGQVELDPAQVNLSAYEAYFDERRPFFIEGKQLLAGSGPEYFYSRRIGGIPDVALSRLEVAGDFQQWPRNSAILGAAKLTGRLSTGTSVGALAAVTDDAYARGFDVAGDGFDRVRVAPRTGYGVARAQQEFGASQSTAGVLLTAVHRDMEDDEPLAQLLNRDALAGGGDWNLRFRGGEYSVSGYAGFSYVAGDSLALLRNQRSSVRFFQRPDQDYVRVDPSRTSLGGYTAQLQVARESGRHWLWVAQASGQSPGLELNDAGFMGRADEVFGYGNLRYRETQPGKLFRRYDIGLTSENTWNFGRTRTFSALRTDMRFTWKSFWTTTLIAWKDMRALSDSYTRGGPLAGTPASWRAIAAVGMPESWMTRASGQVTVGRGEEGSKYLLFTTALSARPGPRWQLSVEPLWRRMTDPRQYVASLPGGPDATYGRRYTFASVDQTIVSAATRLNYLFTPDLSLEFYMEPFAANGRYESFGQLRAPGALRLDGTGGRVVSERGEHFFVGDADEDGDGELDRQQIASDFTIRSFRSNAVMRWEWRPGSTFFLVWQQDRSASELGGNNVGFGALGDTFGARGDNVLALKMSYWIPIR</sequence>
<keyword evidence="4" id="KW-1185">Reference proteome</keyword>
<reference evidence="3 4" key="1">
    <citation type="submission" date="2020-08" db="EMBL/GenBank/DDBJ databases">
        <title>Genomic Encyclopedia of Type Strains, Phase IV (KMG-IV): sequencing the most valuable type-strain genomes for metagenomic binning, comparative biology and taxonomic classification.</title>
        <authorList>
            <person name="Goeker M."/>
        </authorList>
    </citation>
    <scope>NUCLEOTIDE SEQUENCE [LARGE SCALE GENOMIC DNA]</scope>
    <source>
        <strain evidence="3 4">DSM 29007</strain>
    </source>
</reference>
<evidence type="ECO:0000256" key="1">
    <source>
        <dbReference type="SAM" id="SignalP"/>
    </source>
</evidence>
<evidence type="ECO:0000313" key="4">
    <source>
        <dbReference type="Proteomes" id="UP000582837"/>
    </source>
</evidence>
<evidence type="ECO:0000259" key="2">
    <source>
        <dbReference type="Pfam" id="PF19313"/>
    </source>
</evidence>
<keyword evidence="1" id="KW-0732">Signal</keyword>
<evidence type="ECO:0000313" key="3">
    <source>
        <dbReference type="EMBL" id="MBB6068669.1"/>
    </source>
</evidence>
<dbReference type="EMBL" id="JACHIA010000001">
    <property type="protein sequence ID" value="MBB6068669.1"/>
    <property type="molecule type" value="Genomic_DNA"/>
</dbReference>
<dbReference type="SUPFAM" id="SSF49344">
    <property type="entry name" value="CBD9-like"/>
    <property type="match status" value="1"/>
</dbReference>
<dbReference type="Proteomes" id="UP000582837">
    <property type="component" value="Unassembled WGS sequence"/>
</dbReference>
<feature type="domain" description="DUF5916" evidence="2">
    <location>
        <begin position="266"/>
        <end position="882"/>
    </location>
</feature>
<dbReference type="RefSeq" id="WP_170030942.1">
    <property type="nucleotide sequence ID" value="NZ_JABDTL010000001.1"/>
</dbReference>
<protein>
    <recommendedName>
        <fullName evidence="2">DUF5916 domain-containing protein</fullName>
    </recommendedName>
</protein>
<dbReference type="Pfam" id="PF19313">
    <property type="entry name" value="DUF5916"/>
    <property type="match status" value="1"/>
</dbReference>
<accession>A0A841GR19</accession>
<gene>
    <name evidence="3" type="ORF">HNQ61_000280</name>
</gene>
<proteinExistence type="predicted"/>
<feature type="chain" id="PRO_5032598716" description="DUF5916 domain-containing protein" evidence="1">
    <location>
        <begin position="21"/>
        <end position="885"/>
    </location>
</feature>
<organism evidence="3 4">
    <name type="scientific">Longimicrobium terrae</name>
    <dbReference type="NCBI Taxonomy" id="1639882"/>
    <lineage>
        <taxon>Bacteria</taxon>
        <taxon>Pseudomonadati</taxon>
        <taxon>Gemmatimonadota</taxon>
        <taxon>Longimicrobiia</taxon>
        <taxon>Longimicrobiales</taxon>
        <taxon>Longimicrobiaceae</taxon>
        <taxon>Longimicrobium</taxon>
    </lineage>
</organism>
<feature type="signal peptide" evidence="1">
    <location>
        <begin position="1"/>
        <end position="20"/>
    </location>
</feature>
<comment type="caution">
    <text evidence="3">The sequence shown here is derived from an EMBL/GenBank/DDBJ whole genome shotgun (WGS) entry which is preliminary data.</text>
</comment>